<dbReference type="Pfam" id="PF08309">
    <property type="entry name" value="LVIVD"/>
    <property type="match status" value="2"/>
</dbReference>
<dbReference type="PROSITE" id="PS51257">
    <property type="entry name" value="PROKAR_LIPOPROTEIN"/>
    <property type="match status" value="1"/>
</dbReference>
<sequence length="181" mass="20029">MKKLSYLVFIGIGLVVGCQSGVDVNEPPAGAPAFSGEGYRPIYASENEVNQVTTEAPQPLKKPGKIYVRGNYLFINEQGKGIHLIDNADPRNPKKMSFIKILGNVDMAVKGNFLYADNGPDFVVLNIADPTQVKVEKRITNAFPSPSYPPYNQIYFECVEASKGVVVGWEKVKMNRPKCFR</sequence>
<evidence type="ECO:0000313" key="2">
    <source>
        <dbReference type="Proteomes" id="UP000541352"/>
    </source>
</evidence>
<organism evidence="1 2">
    <name type="scientific">Runella defluvii</name>
    <dbReference type="NCBI Taxonomy" id="370973"/>
    <lineage>
        <taxon>Bacteria</taxon>
        <taxon>Pseudomonadati</taxon>
        <taxon>Bacteroidota</taxon>
        <taxon>Cytophagia</taxon>
        <taxon>Cytophagales</taxon>
        <taxon>Spirosomataceae</taxon>
        <taxon>Runella</taxon>
    </lineage>
</organism>
<evidence type="ECO:0008006" key="3">
    <source>
        <dbReference type="Google" id="ProtNLM"/>
    </source>
</evidence>
<reference evidence="1 2" key="1">
    <citation type="submission" date="2020-08" db="EMBL/GenBank/DDBJ databases">
        <title>Genomic Encyclopedia of Type Strains, Phase IV (KMG-IV): sequencing the most valuable type-strain genomes for metagenomic binning, comparative biology and taxonomic classification.</title>
        <authorList>
            <person name="Goeker M."/>
        </authorList>
    </citation>
    <scope>NUCLEOTIDE SEQUENCE [LARGE SCALE GENOMIC DNA]</scope>
    <source>
        <strain evidence="1 2">DSM 17976</strain>
    </source>
</reference>
<gene>
    <name evidence="1" type="ORF">FHS57_001813</name>
</gene>
<proteinExistence type="predicted"/>
<accession>A0A7W5ZIK0</accession>
<dbReference type="RefSeq" id="WP_183972669.1">
    <property type="nucleotide sequence ID" value="NZ_JACIBY010000003.1"/>
</dbReference>
<keyword evidence="2" id="KW-1185">Reference proteome</keyword>
<evidence type="ECO:0000313" key="1">
    <source>
        <dbReference type="EMBL" id="MBB3837816.1"/>
    </source>
</evidence>
<name>A0A7W5ZIK0_9BACT</name>
<dbReference type="EMBL" id="JACIBY010000003">
    <property type="protein sequence ID" value="MBB3837816.1"/>
    <property type="molecule type" value="Genomic_DNA"/>
</dbReference>
<dbReference type="AlphaFoldDB" id="A0A7W5ZIK0"/>
<dbReference type="InterPro" id="IPR013211">
    <property type="entry name" value="LVIVD"/>
</dbReference>
<comment type="caution">
    <text evidence="1">The sequence shown here is derived from an EMBL/GenBank/DDBJ whole genome shotgun (WGS) entry which is preliminary data.</text>
</comment>
<protein>
    <recommendedName>
        <fullName evidence="3">LVIVD repeat-containing protein</fullName>
    </recommendedName>
</protein>
<dbReference type="Proteomes" id="UP000541352">
    <property type="component" value="Unassembled WGS sequence"/>
</dbReference>